<feature type="chain" id="PRO_5034306658" evidence="1">
    <location>
        <begin position="16"/>
        <end position="206"/>
    </location>
</feature>
<evidence type="ECO:0000313" key="3">
    <source>
        <dbReference type="Proteomes" id="UP000728185"/>
    </source>
</evidence>
<dbReference type="OrthoDB" id="6288309at2759"/>
<dbReference type="AlphaFoldDB" id="A0A8E0S583"/>
<accession>A0A8E0S583</accession>
<comment type="caution">
    <text evidence="2">The sequence shown here is derived from an EMBL/GenBank/DDBJ whole genome shotgun (WGS) entry which is preliminary data.</text>
</comment>
<sequence length="206" mass="21369">MYLFAILLFSRSTSGTAVNASGLSGLPANSDTKIATSPPGSGNSPGVVALGTKYDPYTGASFRENPDYSDLVIGRATGCSSSTSHVPGTLMEANRTGSYQLYGLHERRPLRGLFDSTPSQSQISLSQAPSMMAKHISPDGSVKTSRINMSGGESTSVQPESVEECPMLCASVVGIGLTEPQTSSSSAEKPNISTIGSEVSAFFSSK</sequence>
<dbReference type="EMBL" id="LUCM01001078">
    <property type="protein sequence ID" value="KAA0199522.1"/>
    <property type="molecule type" value="Genomic_DNA"/>
</dbReference>
<evidence type="ECO:0000313" key="2">
    <source>
        <dbReference type="EMBL" id="KAA0199522.1"/>
    </source>
</evidence>
<keyword evidence="3" id="KW-1185">Reference proteome</keyword>
<name>A0A8E0S583_9TREM</name>
<keyword evidence="1" id="KW-0732">Signal</keyword>
<organism evidence="2 3">
    <name type="scientific">Fasciolopsis buskii</name>
    <dbReference type="NCBI Taxonomy" id="27845"/>
    <lineage>
        <taxon>Eukaryota</taxon>
        <taxon>Metazoa</taxon>
        <taxon>Spiralia</taxon>
        <taxon>Lophotrochozoa</taxon>
        <taxon>Platyhelminthes</taxon>
        <taxon>Trematoda</taxon>
        <taxon>Digenea</taxon>
        <taxon>Plagiorchiida</taxon>
        <taxon>Echinostomata</taxon>
        <taxon>Echinostomatoidea</taxon>
        <taxon>Fasciolidae</taxon>
        <taxon>Fasciolopsis</taxon>
    </lineage>
</organism>
<dbReference type="Proteomes" id="UP000728185">
    <property type="component" value="Unassembled WGS sequence"/>
</dbReference>
<reference evidence="2" key="1">
    <citation type="submission" date="2019-05" db="EMBL/GenBank/DDBJ databases">
        <title>Annotation for the trematode Fasciolopsis buski.</title>
        <authorList>
            <person name="Choi Y.-J."/>
        </authorList>
    </citation>
    <scope>NUCLEOTIDE SEQUENCE</scope>
    <source>
        <strain evidence="2">HT</strain>
        <tissue evidence="2">Whole worm</tissue>
    </source>
</reference>
<protein>
    <submittedName>
        <fullName evidence="2">Uncharacterized protein</fullName>
    </submittedName>
</protein>
<gene>
    <name evidence="2" type="ORF">FBUS_09877</name>
</gene>
<evidence type="ECO:0000256" key="1">
    <source>
        <dbReference type="SAM" id="SignalP"/>
    </source>
</evidence>
<proteinExistence type="predicted"/>
<feature type="signal peptide" evidence="1">
    <location>
        <begin position="1"/>
        <end position="15"/>
    </location>
</feature>